<evidence type="ECO:0000313" key="2">
    <source>
        <dbReference type="Proteomes" id="UP000428333"/>
    </source>
</evidence>
<accession>A0A6A4LYQ3</accession>
<dbReference type="OrthoDB" id="9988775at2759"/>
<proteinExistence type="predicted"/>
<dbReference type="EMBL" id="QEFC01000980">
    <property type="protein sequence ID" value="KAE9461214.1"/>
    <property type="molecule type" value="Genomic_DNA"/>
</dbReference>
<dbReference type="Proteomes" id="UP000428333">
    <property type="component" value="Linkage Group LG04"/>
</dbReference>
<sequence length="144" mass="16163">MEDLASRLFVPLHSYGRTQSFFRIILKILCIAMEELSRSSGSVALPHGVHSNVCISQLANDLKAHLFSTAQKLDKLGMRGSDTSGFITSRLLISYVLFSFLSSRRGFENRIVNKIVDARSSLKIVWFPKKMLSDRKKKVSDGVV</sequence>
<protein>
    <submittedName>
        <fullName evidence="1">Uncharacterized protein</fullName>
    </submittedName>
</protein>
<gene>
    <name evidence="1" type="ORF">C3L33_06881</name>
</gene>
<keyword evidence="2" id="KW-1185">Reference proteome</keyword>
<feature type="non-terminal residue" evidence="1">
    <location>
        <position position="1"/>
    </location>
</feature>
<reference evidence="1 2" key="1">
    <citation type="journal article" date="2019" name="Genome Biol. Evol.">
        <title>The Rhododendron genome and chromosomal organization provide insight into shared whole-genome duplications across the heath family (Ericaceae).</title>
        <authorList>
            <person name="Soza V.L."/>
            <person name="Lindsley D."/>
            <person name="Waalkes A."/>
            <person name="Ramage E."/>
            <person name="Patwardhan R.P."/>
            <person name="Burton J.N."/>
            <person name="Adey A."/>
            <person name="Kumar A."/>
            <person name="Qiu R."/>
            <person name="Shendure J."/>
            <person name="Hall B."/>
        </authorList>
    </citation>
    <scope>NUCLEOTIDE SEQUENCE [LARGE SCALE GENOMIC DNA]</scope>
    <source>
        <strain evidence="1">RSF 1966-606</strain>
    </source>
</reference>
<evidence type="ECO:0000313" key="1">
    <source>
        <dbReference type="EMBL" id="KAE9461214.1"/>
    </source>
</evidence>
<dbReference type="AlphaFoldDB" id="A0A6A4LYQ3"/>
<name>A0A6A4LYQ3_9ERIC</name>
<comment type="caution">
    <text evidence="1">The sequence shown here is derived from an EMBL/GenBank/DDBJ whole genome shotgun (WGS) entry which is preliminary data.</text>
</comment>
<organism evidence="1 2">
    <name type="scientific">Rhododendron williamsianum</name>
    <dbReference type="NCBI Taxonomy" id="262921"/>
    <lineage>
        <taxon>Eukaryota</taxon>
        <taxon>Viridiplantae</taxon>
        <taxon>Streptophyta</taxon>
        <taxon>Embryophyta</taxon>
        <taxon>Tracheophyta</taxon>
        <taxon>Spermatophyta</taxon>
        <taxon>Magnoliopsida</taxon>
        <taxon>eudicotyledons</taxon>
        <taxon>Gunneridae</taxon>
        <taxon>Pentapetalae</taxon>
        <taxon>asterids</taxon>
        <taxon>Ericales</taxon>
        <taxon>Ericaceae</taxon>
        <taxon>Ericoideae</taxon>
        <taxon>Rhodoreae</taxon>
        <taxon>Rhododendron</taxon>
    </lineage>
</organism>